<evidence type="ECO:0000256" key="2">
    <source>
        <dbReference type="ARBA" id="ARBA00022840"/>
    </source>
</evidence>
<keyword evidence="2" id="KW-0067">ATP-binding</keyword>
<dbReference type="SUPFAM" id="SSF100934">
    <property type="entry name" value="Heat shock protein 70kD (HSP70), C-terminal subdomain"/>
    <property type="match status" value="1"/>
</dbReference>
<evidence type="ECO:0000259" key="4">
    <source>
        <dbReference type="PROSITE" id="PS50126"/>
    </source>
</evidence>
<evidence type="ECO:0000313" key="6">
    <source>
        <dbReference type="Proteomes" id="UP001190700"/>
    </source>
</evidence>
<dbReference type="InterPro" id="IPR013126">
    <property type="entry name" value="Hsp_70_fam"/>
</dbReference>
<dbReference type="Pfam" id="PF00012">
    <property type="entry name" value="HSP70"/>
    <property type="match status" value="1"/>
</dbReference>
<dbReference type="AlphaFoldDB" id="A0AAE0BXC4"/>
<gene>
    <name evidence="5" type="ORF">CYMTET_46453</name>
</gene>
<feature type="region of interest" description="Disordered" evidence="3">
    <location>
        <begin position="1"/>
        <end position="69"/>
    </location>
</feature>
<dbReference type="PANTHER" id="PTHR15838:SF1">
    <property type="entry name" value="ZINC FINGER CCHC DOMAIN-CONTAINING PROTEIN 17"/>
    <property type="match status" value="1"/>
</dbReference>
<evidence type="ECO:0000256" key="1">
    <source>
        <dbReference type="ARBA" id="ARBA00022741"/>
    </source>
</evidence>
<dbReference type="SUPFAM" id="SSF50249">
    <property type="entry name" value="Nucleic acid-binding proteins"/>
    <property type="match status" value="1"/>
</dbReference>
<dbReference type="GO" id="GO:0043489">
    <property type="term" value="P:RNA stabilization"/>
    <property type="evidence" value="ECO:0007669"/>
    <property type="project" value="TreeGrafter"/>
</dbReference>
<proteinExistence type="predicted"/>
<dbReference type="InterPro" id="IPR029048">
    <property type="entry name" value="HSP70_C_sf"/>
</dbReference>
<dbReference type="Gene3D" id="1.20.1270.10">
    <property type="match status" value="1"/>
</dbReference>
<comment type="caution">
    <text evidence="5">The sequence shown here is derived from an EMBL/GenBank/DDBJ whole genome shotgun (WGS) entry which is preliminary data.</text>
</comment>
<evidence type="ECO:0000256" key="3">
    <source>
        <dbReference type="SAM" id="MobiDB-lite"/>
    </source>
</evidence>
<dbReference type="EMBL" id="LGRX02032553">
    <property type="protein sequence ID" value="KAK3243918.1"/>
    <property type="molecule type" value="Genomic_DNA"/>
</dbReference>
<organism evidence="5 6">
    <name type="scientific">Cymbomonas tetramitiformis</name>
    <dbReference type="NCBI Taxonomy" id="36881"/>
    <lineage>
        <taxon>Eukaryota</taxon>
        <taxon>Viridiplantae</taxon>
        <taxon>Chlorophyta</taxon>
        <taxon>Pyramimonadophyceae</taxon>
        <taxon>Pyramimonadales</taxon>
        <taxon>Pyramimonadaceae</taxon>
        <taxon>Cymbomonas</taxon>
    </lineage>
</organism>
<feature type="domain" description="S1 motif" evidence="4">
    <location>
        <begin position="164"/>
        <end position="249"/>
    </location>
</feature>
<dbReference type="InterPro" id="IPR003029">
    <property type="entry name" value="S1_domain"/>
</dbReference>
<dbReference type="PANTHER" id="PTHR15838">
    <property type="entry name" value="NUCLEOLAR PROTEIN OF 40 KDA"/>
    <property type="match status" value="1"/>
</dbReference>
<accession>A0AAE0BXC4</accession>
<feature type="compositionally biased region" description="Basic residues" evidence="3">
    <location>
        <begin position="1"/>
        <end position="24"/>
    </location>
</feature>
<dbReference type="PROSITE" id="PS50126">
    <property type="entry name" value="S1"/>
    <property type="match status" value="1"/>
</dbReference>
<evidence type="ECO:0000313" key="5">
    <source>
        <dbReference type="EMBL" id="KAK3243918.1"/>
    </source>
</evidence>
<dbReference type="Gene3D" id="2.40.50.140">
    <property type="entry name" value="Nucleic acid-binding proteins"/>
    <property type="match status" value="1"/>
</dbReference>
<keyword evidence="1" id="KW-0547">Nucleotide-binding</keyword>
<protein>
    <recommendedName>
        <fullName evidence="4">S1 motif domain-containing protein</fullName>
    </recommendedName>
</protein>
<dbReference type="GO" id="GO:0005524">
    <property type="term" value="F:ATP binding"/>
    <property type="evidence" value="ECO:0007669"/>
    <property type="project" value="UniProtKB-KW"/>
</dbReference>
<dbReference type="InterPro" id="IPR012340">
    <property type="entry name" value="NA-bd_OB-fold"/>
</dbReference>
<dbReference type="Proteomes" id="UP001190700">
    <property type="component" value="Unassembled WGS sequence"/>
</dbReference>
<dbReference type="GO" id="GO:0140662">
    <property type="term" value="F:ATP-dependent protein folding chaperone"/>
    <property type="evidence" value="ECO:0007669"/>
    <property type="project" value="InterPro"/>
</dbReference>
<reference evidence="5 6" key="1">
    <citation type="journal article" date="2015" name="Genome Biol. Evol.">
        <title>Comparative Genomics of a Bacterivorous Green Alga Reveals Evolutionary Causalities and Consequences of Phago-Mixotrophic Mode of Nutrition.</title>
        <authorList>
            <person name="Burns J.A."/>
            <person name="Paasch A."/>
            <person name="Narechania A."/>
            <person name="Kim E."/>
        </authorList>
    </citation>
    <scope>NUCLEOTIDE SEQUENCE [LARGE SCALE GENOMIC DNA]</scope>
    <source>
        <strain evidence="5 6">PLY_AMNH</strain>
    </source>
</reference>
<dbReference type="Pfam" id="PF00575">
    <property type="entry name" value="S1"/>
    <property type="match status" value="1"/>
</dbReference>
<sequence>MGRYSRSRSRSISRSRSRSPHRSRYSSAKFRDERSRYDRRDSRRDERRPRSPDRRREQEDQRNKEERAKARDDLEDYCYDLRSELKSNSKIGKADERTIRKAVETALDWLDEHLKADADEVLSKLKKLESTCSPLTGISSKLGNRECADKADNDSDDGPEIDVGNIFYGVVTAITPYGVFVEIAPNRHGLVHLTQVEKGLEFEREDKDEDKVKELERAAAKGSKVWIKVMELRPDEKVPGGNRISCSMKLVSQEDGTDLDPEGKLNKRGLSGKGNYYAGLME</sequence>
<name>A0AAE0BXC4_9CHLO</name>
<feature type="compositionally biased region" description="Basic and acidic residues" evidence="3">
    <location>
        <begin position="29"/>
        <end position="69"/>
    </location>
</feature>
<dbReference type="GO" id="GO:0003723">
    <property type="term" value="F:RNA binding"/>
    <property type="evidence" value="ECO:0007669"/>
    <property type="project" value="TreeGrafter"/>
</dbReference>
<keyword evidence="6" id="KW-1185">Reference proteome</keyword>
<dbReference type="SMART" id="SM00316">
    <property type="entry name" value="S1"/>
    <property type="match status" value="1"/>
</dbReference>